<accession>A0A8S5LX91</accession>
<protein>
    <submittedName>
        <fullName evidence="1">Uncharacterized protein</fullName>
    </submittedName>
</protein>
<proteinExistence type="predicted"/>
<name>A0A8S5LX91_9CAUD</name>
<evidence type="ECO:0000313" key="1">
    <source>
        <dbReference type="EMBL" id="DAD74653.1"/>
    </source>
</evidence>
<sequence length="73" mass="9161">MVLLSYIHNTTKIFSPEFFSKIFLRNFSTKIFFKKFSDCKKFPREKFFSLYRYIRKKFLNFEISYCVYVYYVL</sequence>
<organism evidence="1">
    <name type="scientific">Myoviridae sp. ctZgq1</name>
    <dbReference type="NCBI Taxonomy" id="2826666"/>
    <lineage>
        <taxon>Viruses</taxon>
        <taxon>Duplodnaviria</taxon>
        <taxon>Heunggongvirae</taxon>
        <taxon>Uroviricota</taxon>
        <taxon>Caudoviricetes</taxon>
    </lineage>
</organism>
<dbReference type="EMBL" id="BK014762">
    <property type="protein sequence ID" value="DAD74653.1"/>
    <property type="molecule type" value="Genomic_DNA"/>
</dbReference>
<reference evidence="1" key="1">
    <citation type="journal article" date="2021" name="Proc. Natl. Acad. Sci. U.S.A.">
        <title>A Catalog of Tens of Thousands of Viruses from Human Metagenomes Reveals Hidden Associations with Chronic Diseases.</title>
        <authorList>
            <person name="Tisza M.J."/>
            <person name="Buck C.B."/>
        </authorList>
    </citation>
    <scope>NUCLEOTIDE SEQUENCE</scope>
    <source>
        <strain evidence="1">CtZgq1</strain>
    </source>
</reference>